<dbReference type="InterPro" id="IPR006703">
    <property type="entry name" value="G_AIG1"/>
</dbReference>
<dbReference type="Pfam" id="PF08284">
    <property type="entry name" value="RVP_2"/>
    <property type="match status" value="1"/>
</dbReference>
<dbReference type="InterPro" id="IPR027417">
    <property type="entry name" value="P-loop_NTPase"/>
</dbReference>
<dbReference type="InterPro" id="IPR045058">
    <property type="entry name" value="GIMA/IAN/Toc"/>
</dbReference>
<evidence type="ECO:0000256" key="4">
    <source>
        <dbReference type="SAM" id="Coils"/>
    </source>
</evidence>
<evidence type="ECO:0000313" key="6">
    <source>
        <dbReference type="EMBL" id="GEU35371.1"/>
    </source>
</evidence>
<dbReference type="EMBL" id="BKCJ010000683">
    <property type="protein sequence ID" value="GEU35371.1"/>
    <property type="molecule type" value="Genomic_DNA"/>
</dbReference>
<reference evidence="6" key="1">
    <citation type="journal article" date="2019" name="Sci. Rep.">
        <title>Draft genome of Tanacetum cinerariifolium, the natural source of mosquito coil.</title>
        <authorList>
            <person name="Yamashiro T."/>
            <person name="Shiraishi A."/>
            <person name="Satake H."/>
            <person name="Nakayama K."/>
        </authorList>
    </citation>
    <scope>NUCLEOTIDE SEQUENCE</scope>
</reference>
<name>A0A6L2JEF4_TANCI</name>
<dbReference type="Pfam" id="PF03732">
    <property type="entry name" value="Retrotrans_gag"/>
    <property type="match status" value="1"/>
</dbReference>
<dbReference type="AlphaFoldDB" id="A0A6L2JEF4"/>
<evidence type="ECO:0000256" key="2">
    <source>
        <dbReference type="ARBA" id="ARBA00022741"/>
    </source>
</evidence>
<dbReference type="FunFam" id="3.40.50.300:FF:000840">
    <property type="entry name" value="Immune-associated nucleotide-binding protein 9"/>
    <property type="match status" value="1"/>
</dbReference>
<dbReference type="CDD" id="cd00303">
    <property type="entry name" value="retropepsin_like"/>
    <property type="match status" value="1"/>
</dbReference>
<organism evidence="6">
    <name type="scientific">Tanacetum cinerariifolium</name>
    <name type="common">Dalmatian daisy</name>
    <name type="synonym">Chrysanthemum cinerariifolium</name>
    <dbReference type="NCBI Taxonomy" id="118510"/>
    <lineage>
        <taxon>Eukaryota</taxon>
        <taxon>Viridiplantae</taxon>
        <taxon>Streptophyta</taxon>
        <taxon>Embryophyta</taxon>
        <taxon>Tracheophyta</taxon>
        <taxon>Spermatophyta</taxon>
        <taxon>Magnoliopsida</taxon>
        <taxon>eudicotyledons</taxon>
        <taxon>Gunneridae</taxon>
        <taxon>Pentapetalae</taxon>
        <taxon>asterids</taxon>
        <taxon>campanulids</taxon>
        <taxon>Asterales</taxon>
        <taxon>Asteraceae</taxon>
        <taxon>Asteroideae</taxon>
        <taxon>Anthemideae</taxon>
        <taxon>Anthemidinae</taxon>
        <taxon>Tanacetum</taxon>
    </lineage>
</organism>
<dbReference type="PANTHER" id="PTHR10903:SF184">
    <property type="entry name" value="GTP-BINDING PROTEIN A"/>
    <property type="match status" value="1"/>
</dbReference>
<protein>
    <submittedName>
        <fullName evidence="6">Immune-associated nucleotide-binding protein 9</fullName>
    </submittedName>
</protein>
<dbReference type="Gene3D" id="3.40.50.300">
    <property type="entry name" value="P-loop containing nucleotide triphosphate hydrolases"/>
    <property type="match status" value="1"/>
</dbReference>
<evidence type="ECO:0000256" key="1">
    <source>
        <dbReference type="ARBA" id="ARBA00008535"/>
    </source>
</evidence>
<feature type="domain" description="AIG1-type G" evidence="5">
    <location>
        <begin position="18"/>
        <end position="225"/>
    </location>
</feature>
<dbReference type="PROSITE" id="PS51720">
    <property type="entry name" value="G_AIG1"/>
    <property type="match status" value="1"/>
</dbReference>
<accession>A0A6L2JEF4</accession>
<dbReference type="CDD" id="cd01852">
    <property type="entry name" value="AIG1"/>
    <property type="match status" value="1"/>
</dbReference>
<comment type="similarity">
    <text evidence="1">Belongs to the TRAFAC class TrmE-Era-EngA-EngB-Septin-like GTPase superfamily. AIG1/Toc34/Toc159-like paraseptin GTPase family. IAN subfamily.</text>
</comment>
<dbReference type="InterPro" id="IPR021109">
    <property type="entry name" value="Peptidase_aspartic_dom_sf"/>
</dbReference>
<dbReference type="GO" id="GO:0005525">
    <property type="term" value="F:GTP binding"/>
    <property type="evidence" value="ECO:0007669"/>
    <property type="project" value="UniProtKB-KW"/>
</dbReference>
<feature type="coiled-coil region" evidence="4">
    <location>
        <begin position="257"/>
        <end position="338"/>
    </location>
</feature>
<dbReference type="Gene3D" id="2.40.70.10">
    <property type="entry name" value="Acid Proteases"/>
    <property type="match status" value="1"/>
</dbReference>
<gene>
    <name evidence="6" type="ORF">Tci_007349</name>
</gene>
<dbReference type="Pfam" id="PF04548">
    <property type="entry name" value="AIG1"/>
    <property type="match status" value="1"/>
</dbReference>
<evidence type="ECO:0000256" key="3">
    <source>
        <dbReference type="ARBA" id="ARBA00023134"/>
    </source>
</evidence>
<sequence>MMGGSSIDDDWEFAAPLNPLRTLVLVGRTGNGKSATGNSILGKKEFLSRASSAGVTSTSELRTTVLKDGQILNVIDTPGLFDSSVDTEFIGKEIVKCINMAREGIHGVLVVLSVRNRFSKEEEAAISSLRTLFGNKINDYMIVVFTGGDELEENEQTLEDFLEDCPEPLKETLSLCGGRCVLFDNRTRDQTKKTEQVQELLSLVNIVLAKNNGKPYTDEIFSELKRGTRKLHEQTEEVQSLQGYSKQEISELTAQMNKSYEEQLKRITEMVESRLKETTLRLEQQLAEEQVARLKAEEMAYAAQMKSNDEIRKLRENLEKAQKETDELRKRAESGKQSLNDLVHELVDTAVDRLRQDFLSQRSKSSNAGRDRNIEGGMRGNSQFGRVTKIGFPKFRGEDVRGWLFKCEQFLKVDNIAEDCKVNLVSIHLFDLALMWHKQFVKFMREDVDWNVYRGAILKRFDVAYDDPFCEIKKLRQTNHVQEYIDAFDRLLCRINLDEHQCISFFLAGLNSEIELAVRMFKPRTLAEVYGFGPIPMALPTPNVNWRTKPVNGSLSAPLKKQLTQKELEEKSAKNQCFYCDQKYTPSHKCSGQVFSLEVLGDNSNELVDAELEEDVLESEEIIEYSAHISLNGINGTNTYQTMRVCGHVGKHKLHILIDCGSTHNFLDLNTAKKLGCQLTSTCPLQVEIAGGYKLTNNYMYKRFGWKLHGEEFQTNVMLIPLGGCEMVLEIQWLSTLGKIISNFKELRMEFKYNGRKVVLRETHKANLQ</sequence>
<keyword evidence="3" id="KW-0342">GTP-binding</keyword>
<dbReference type="SUPFAM" id="SSF52540">
    <property type="entry name" value="P-loop containing nucleoside triphosphate hydrolases"/>
    <property type="match status" value="1"/>
</dbReference>
<keyword evidence="4" id="KW-0175">Coiled coil</keyword>
<proteinExistence type="inferred from homology"/>
<comment type="caution">
    <text evidence="6">The sequence shown here is derived from an EMBL/GenBank/DDBJ whole genome shotgun (WGS) entry which is preliminary data.</text>
</comment>
<dbReference type="InterPro" id="IPR005162">
    <property type="entry name" value="Retrotrans_gag_dom"/>
</dbReference>
<keyword evidence="2" id="KW-0547">Nucleotide-binding</keyword>
<evidence type="ECO:0000259" key="5">
    <source>
        <dbReference type="PROSITE" id="PS51720"/>
    </source>
</evidence>
<dbReference type="PANTHER" id="PTHR10903">
    <property type="entry name" value="GTPASE, IMAP FAMILY MEMBER-RELATED"/>
    <property type="match status" value="1"/>
</dbReference>